<proteinExistence type="predicted"/>
<comment type="caution">
    <text evidence="1">The sequence shown here is derived from an EMBL/GenBank/DDBJ whole genome shotgun (WGS) entry which is preliminary data.</text>
</comment>
<gene>
    <name evidence="1" type="ORF">CHS0354_038271</name>
</gene>
<dbReference type="InterPro" id="IPR043502">
    <property type="entry name" value="DNA/RNA_pol_sf"/>
</dbReference>
<evidence type="ECO:0000313" key="2">
    <source>
        <dbReference type="Proteomes" id="UP001195483"/>
    </source>
</evidence>
<protein>
    <submittedName>
        <fullName evidence="1">Uncharacterized protein</fullName>
    </submittedName>
</protein>
<dbReference type="AlphaFoldDB" id="A0AAE0WB96"/>
<dbReference type="EMBL" id="JAEAOA010002232">
    <property type="protein sequence ID" value="KAK3607844.1"/>
    <property type="molecule type" value="Genomic_DNA"/>
</dbReference>
<reference evidence="1" key="3">
    <citation type="submission" date="2023-05" db="EMBL/GenBank/DDBJ databases">
        <authorList>
            <person name="Smith C.H."/>
        </authorList>
    </citation>
    <scope>NUCLEOTIDE SEQUENCE</scope>
    <source>
        <strain evidence="1">CHS0354</strain>
        <tissue evidence="1">Mantle</tissue>
    </source>
</reference>
<reference evidence="1" key="1">
    <citation type="journal article" date="2021" name="Genome Biol. Evol.">
        <title>A High-Quality Reference Genome for a Parasitic Bivalve with Doubly Uniparental Inheritance (Bivalvia: Unionida).</title>
        <authorList>
            <person name="Smith C.H."/>
        </authorList>
    </citation>
    <scope>NUCLEOTIDE SEQUENCE</scope>
    <source>
        <strain evidence="1">CHS0354</strain>
    </source>
</reference>
<keyword evidence="2" id="KW-1185">Reference proteome</keyword>
<dbReference type="SUPFAM" id="SSF56672">
    <property type="entry name" value="DNA/RNA polymerases"/>
    <property type="match status" value="1"/>
</dbReference>
<evidence type="ECO:0000313" key="1">
    <source>
        <dbReference type="EMBL" id="KAK3607844.1"/>
    </source>
</evidence>
<name>A0AAE0WB96_9BIVA</name>
<accession>A0AAE0WB96</accession>
<sequence length="103" mass="11599">MVNLSNNYAEEYAPWIYEEVFQHIKEMPDAATISESVSPYSSNVVLSGNEITARNSALTPGCKGQKGRIHAFVPDLRAGYRQVEMEEEHSDTHSLLDRSTRLL</sequence>
<organism evidence="1 2">
    <name type="scientific">Potamilus streckersoni</name>
    <dbReference type="NCBI Taxonomy" id="2493646"/>
    <lineage>
        <taxon>Eukaryota</taxon>
        <taxon>Metazoa</taxon>
        <taxon>Spiralia</taxon>
        <taxon>Lophotrochozoa</taxon>
        <taxon>Mollusca</taxon>
        <taxon>Bivalvia</taxon>
        <taxon>Autobranchia</taxon>
        <taxon>Heteroconchia</taxon>
        <taxon>Palaeoheterodonta</taxon>
        <taxon>Unionida</taxon>
        <taxon>Unionoidea</taxon>
        <taxon>Unionidae</taxon>
        <taxon>Ambleminae</taxon>
        <taxon>Lampsilini</taxon>
        <taxon>Potamilus</taxon>
    </lineage>
</organism>
<reference evidence="1" key="2">
    <citation type="journal article" date="2021" name="Genome Biol. Evol.">
        <title>Developing a high-quality reference genome for a parasitic bivalve with doubly uniparental inheritance (Bivalvia: Unionida).</title>
        <authorList>
            <person name="Smith C.H."/>
        </authorList>
    </citation>
    <scope>NUCLEOTIDE SEQUENCE</scope>
    <source>
        <strain evidence="1">CHS0354</strain>
        <tissue evidence="1">Mantle</tissue>
    </source>
</reference>
<dbReference type="Proteomes" id="UP001195483">
    <property type="component" value="Unassembled WGS sequence"/>
</dbReference>